<dbReference type="EMBL" id="SDOV01000001">
    <property type="protein sequence ID" value="KAH7645834.1"/>
    <property type="molecule type" value="Genomic_DNA"/>
</dbReference>
<evidence type="ECO:0000313" key="2">
    <source>
        <dbReference type="EMBL" id="KAH7645834.1"/>
    </source>
</evidence>
<evidence type="ECO:0000259" key="1">
    <source>
        <dbReference type="Pfam" id="PF03372"/>
    </source>
</evidence>
<comment type="caution">
    <text evidence="3">The sequence shown here is derived from an EMBL/GenBank/DDBJ whole genome shotgun (WGS) entry which is preliminary data.</text>
</comment>
<reference evidence="2" key="2">
    <citation type="submission" date="2020-06" db="EMBL/GenBank/DDBJ databases">
        <authorList>
            <person name="Ji K."/>
            <person name="Li J."/>
        </authorList>
    </citation>
    <scope>NUCLEOTIDE SEQUENCE</scope>
    <source>
        <strain evidence="2">JKM2019</strain>
        <tissue evidence="2">Whole body</tissue>
    </source>
</reference>
<dbReference type="Pfam" id="PF03372">
    <property type="entry name" value="Exo_endo_phos"/>
    <property type="match status" value="1"/>
</dbReference>
<name>A0A922L3W8_DERFA</name>
<reference evidence="3" key="1">
    <citation type="submission" date="2013-05" db="EMBL/GenBank/DDBJ databases">
        <authorList>
            <person name="Yim A.K.Y."/>
            <person name="Chan T.F."/>
            <person name="Ji K.M."/>
            <person name="Liu X.Y."/>
            <person name="Zhou J.W."/>
            <person name="Li R.Q."/>
            <person name="Yang K.Y."/>
            <person name="Li J."/>
            <person name="Li M."/>
            <person name="Law P.T.W."/>
            <person name="Wu Y.L."/>
            <person name="Cai Z.L."/>
            <person name="Qin H."/>
            <person name="Bao Y."/>
            <person name="Leung R.K.K."/>
            <person name="Ng P.K.S."/>
            <person name="Zou J."/>
            <person name="Zhong X.J."/>
            <person name="Ran P.X."/>
            <person name="Zhong N.S."/>
            <person name="Liu Z.G."/>
            <person name="Tsui S.K.W."/>
        </authorList>
    </citation>
    <scope>NUCLEOTIDE SEQUENCE</scope>
    <source>
        <strain evidence="3">Derf</strain>
        <tissue evidence="3">Whole organism</tissue>
    </source>
</reference>
<sequence length="552" mass="64763">MICNVLFDEEHSENQHLLIVFKYEHPNYGERLFTFKRSLTESLECCSKRIKINLQKAFTGNNKKKNKNLDNTIDFTIKFYRNDNEIYGSIVNNDFWKDGSTMSINGTDYIIKFNHPHVSEIRLSNVILTGYFTYPYLEIINGNIVDSQFTWFRSKDSLEWIFVGDGFLYEVKQEDLDHELKVVCSPRLAEKEGISREVISPKTISKGPENCPFEKSFIHTRENFSNSLRVVSYNLLADLYANSEYSRDVLYSYCNDSYLNFSYRKTLLIKELLGYNADIFFLQELDSIFYRKGLNPILNFSSYDSYFIAKESNSEGLCIFYRRSKFECIRAEAHTYSDLLMNNQQFEFLLQKISENQQLFNRVKKLKNTFQILILKSIEQPNKLLILCNLHLYSKDDADHIRLIQTFITIKYVEKCLIELIQNKNYSHCQITTILSGDFNSTPEFGVVKFIKDKKVDSTLEDFKSNESEVIKDFVWQHQLNFESACGFPDYTHYAQHFSGCLDYIFYDPIGLKVLNVVPMAEHQEVIKEIALPNQKIPSDHLPLICTFVWNK</sequence>
<dbReference type="Gene3D" id="3.60.10.10">
    <property type="entry name" value="Endonuclease/exonuclease/phosphatase"/>
    <property type="match status" value="1"/>
</dbReference>
<dbReference type="InterPro" id="IPR005135">
    <property type="entry name" value="Endo/exonuclease/phosphatase"/>
</dbReference>
<keyword evidence="3" id="KW-0378">Hydrolase</keyword>
<dbReference type="PANTHER" id="PTHR12121:SF37">
    <property type="entry name" value="2',5'-PHOSPHODIESTERASE 12"/>
    <property type="match status" value="1"/>
</dbReference>
<evidence type="ECO:0000313" key="4">
    <source>
        <dbReference type="Proteomes" id="UP000790347"/>
    </source>
</evidence>
<dbReference type="GO" id="GO:0000175">
    <property type="term" value="F:3'-5'-RNA exonuclease activity"/>
    <property type="evidence" value="ECO:0007669"/>
    <property type="project" value="TreeGrafter"/>
</dbReference>
<proteinExistence type="predicted"/>
<dbReference type="GO" id="GO:0005739">
    <property type="term" value="C:mitochondrion"/>
    <property type="evidence" value="ECO:0007669"/>
    <property type="project" value="TreeGrafter"/>
</dbReference>
<reference evidence="2" key="3">
    <citation type="journal article" date="2021" name="World Allergy Organ. J.">
        <title>Chromosome-level assembly of Dermatophagoides farinae genome and transcriptome reveals two novel allergens Der f 37 and Der f 39.</title>
        <authorList>
            <person name="Chen J."/>
            <person name="Cai Z."/>
            <person name="Fan D."/>
            <person name="Hu J."/>
            <person name="Hou Y."/>
            <person name="He Y."/>
            <person name="Zhang Z."/>
            <person name="Zhao Z."/>
            <person name="Gao P."/>
            <person name="Hu W."/>
            <person name="Sun J."/>
            <person name="Li J."/>
            <person name="Ji K."/>
        </authorList>
    </citation>
    <scope>NUCLEOTIDE SEQUENCE</scope>
    <source>
        <strain evidence="2">JKM2019</strain>
    </source>
</reference>
<dbReference type="Proteomes" id="UP000790347">
    <property type="component" value="Unassembled WGS sequence"/>
</dbReference>
<gene>
    <name evidence="3" type="primary">PDE12</name>
    <name evidence="3" type="ORF">DERF_006819</name>
    <name evidence="2" type="ORF">HUG17_1372</name>
</gene>
<dbReference type="PANTHER" id="PTHR12121">
    <property type="entry name" value="CARBON CATABOLITE REPRESSOR PROTEIN 4"/>
    <property type="match status" value="1"/>
</dbReference>
<dbReference type="GO" id="GO:0004519">
    <property type="term" value="F:endonuclease activity"/>
    <property type="evidence" value="ECO:0007669"/>
    <property type="project" value="UniProtKB-KW"/>
</dbReference>
<reference evidence="3" key="4">
    <citation type="journal article" date="2022" name="Res Sq">
        <title>Comparative Genomics Reveals Insights into the Divergent Evolution of Astigmatic Mites and Household Pest Adaptations.</title>
        <authorList>
            <person name="Xiong Q."/>
            <person name="Wan A.T.-Y."/>
            <person name="Liu X.-Y."/>
            <person name="Fung C.S.-H."/>
            <person name="Xiao X."/>
            <person name="Malainual N."/>
            <person name="Hou J."/>
            <person name="Wang L."/>
            <person name="Wang M."/>
            <person name="Yang K."/>
            <person name="Cui Y."/>
            <person name="Leung E."/>
            <person name="Nong W."/>
            <person name="Shin S.-K."/>
            <person name="Au S."/>
            <person name="Jeong K.Y."/>
            <person name="Chew F.T."/>
            <person name="Hui J."/>
            <person name="Leung T.F."/>
            <person name="Tungtrongchitr A."/>
            <person name="Zhong N."/>
            <person name="Liu Z."/>
            <person name="Tsui S."/>
        </authorList>
    </citation>
    <scope>NUCLEOTIDE SEQUENCE</scope>
    <source>
        <strain evidence="3">Derf</strain>
        <tissue evidence="3">Whole organism</tissue>
    </source>
</reference>
<evidence type="ECO:0000313" key="3">
    <source>
        <dbReference type="EMBL" id="KAH9516055.1"/>
    </source>
</evidence>
<dbReference type="OrthoDB" id="412787at2759"/>
<dbReference type="InterPro" id="IPR036691">
    <property type="entry name" value="Endo/exonu/phosph_ase_sf"/>
</dbReference>
<dbReference type="InterPro" id="IPR050410">
    <property type="entry name" value="CCR4/nocturin_mRNA_transcr"/>
</dbReference>
<accession>A0A922L3W8</accession>
<dbReference type="Proteomes" id="UP000828236">
    <property type="component" value="Unassembled WGS sequence"/>
</dbReference>
<keyword evidence="3" id="KW-0255">Endonuclease</keyword>
<keyword evidence="3" id="KW-0540">Nuclease</keyword>
<organism evidence="3 4">
    <name type="scientific">Dermatophagoides farinae</name>
    <name type="common">American house dust mite</name>
    <dbReference type="NCBI Taxonomy" id="6954"/>
    <lineage>
        <taxon>Eukaryota</taxon>
        <taxon>Metazoa</taxon>
        <taxon>Ecdysozoa</taxon>
        <taxon>Arthropoda</taxon>
        <taxon>Chelicerata</taxon>
        <taxon>Arachnida</taxon>
        <taxon>Acari</taxon>
        <taxon>Acariformes</taxon>
        <taxon>Sarcoptiformes</taxon>
        <taxon>Astigmata</taxon>
        <taxon>Psoroptidia</taxon>
        <taxon>Analgoidea</taxon>
        <taxon>Pyroglyphidae</taxon>
        <taxon>Dermatophagoidinae</taxon>
        <taxon>Dermatophagoides</taxon>
    </lineage>
</organism>
<dbReference type="SUPFAM" id="SSF56219">
    <property type="entry name" value="DNase I-like"/>
    <property type="match status" value="1"/>
</dbReference>
<dbReference type="GO" id="GO:0000288">
    <property type="term" value="P:nuclear-transcribed mRNA catabolic process, deadenylation-dependent decay"/>
    <property type="evidence" value="ECO:0007669"/>
    <property type="project" value="TreeGrafter"/>
</dbReference>
<feature type="domain" description="Endonuclease/exonuclease/phosphatase" evidence="1">
    <location>
        <begin position="232"/>
        <end position="541"/>
    </location>
</feature>
<dbReference type="EMBL" id="ASGP02000003">
    <property type="protein sequence ID" value="KAH9516055.1"/>
    <property type="molecule type" value="Genomic_DNA"/>
</dbReference>
<protein>
    <submittedName>
        <fullName evidence="2">2',5'-phosphodiesterase 12-like protein</fullName>
    </submittedName>
    <submittedName>
        <fullName evidence="3">Endonuclease/Exonuclease/phosphatase</fullName>
    </submittedName>
</protein>
<keyword evidence="4" id="KW-1185">Reference proteome</keyword>
<dbReference type="AlphaFoldDB" id="A0A922L3W8"/>